<dbReference type="PANTHER" id="PTHR31325">
    <property type="entry name" value="OS01G0798800 PROTEIN-RELATED"/>
    <property type="match status" value="1"/>
</dbReference>
<dbReference type="EMBL" id="CP144745">
    <property type="protein sequence ID" value="WVZ49497.1"/>
    <property type="molecule type" value="Genomic_DNA"/>
</dbReference>
<feature type="transmembrane region" description="Helical" evidence="2">
    <location>
        <begin position="21"/>
        <end position="43"/>
    </location>
</feature>
<protein>
    <recommendedName>
        <fullName evidence="3">DUF4220 domain-containing protein</fullName>
    </recommendedName>
</protein>
<keyword evidence="2" id="KW-0812">Transmembrane</keyword>
<proteinExistence type="predicted"/>
<accession>A0AAQ3PFM4</accession>
<dbReference type="Proteomes" id="UP001341281">
    <property type="component" value="Chromosome 01"/>
</dbReference>
<sequence length="372" mass="40412">MYDHLYTKVGLRYAQQLKPGVTLGLPLLTLVTTSSALVLFAAVVRKDGGGVYSTVDVAVSYILLAGAVALELLSVLTFTLSFRSYCFLREKLGASSGFTKAVFWLVRSVRPYHKPLWSNKWAQYNLLAGCVKEKQAGVFNRAMRYIGLAGDTEIHHISDDTKELICNELDDERRLQQFSHLRGQGILELRGSEGHVAHRKARDEVKKILAKHNEKIALTLSDAGAVRKMLEAGVPMIADPAEDGTAPEGVDVVFARDSYETIRPVLPRAWRLAQAPLHGRRDTETEPVAAAVIIRGSSLRLSGSRCSSISPQGARPASMPRISAPAGSSSPMLGSSSLTVGSAGTLSLAVLDSHMRRDAWPSRVLALSLHCK</sequence>
<dbReference type="AlphaFoldDB" id="A0AAQ3PFM4"/>
<evidence type="ECO:0000256" key="1">
    <source>
        <dbReference type="SAM" id="MobiDB-lite"/>
    </source>
</evidence>
<dbReference type="InterPro" id="IPR025315">
    <property type="entry name" value="DUF4220"/>
</dbReference>
<organism evidence="4 5">
    <name type="scientific">Paspalum notatum var. saurae</name>
    <dbReference type="NCBI Taxonomy" id="547442"/>
    <lineage>
        <taxon>Eukaryota</taxon>
        <taxon>Viridiplantae</taxon>
        <taxon>Streptophyta</taxon>
        <taxon>Embryophyta</taxon>
        <taxon>Tracheophyta</taxon>
        <taxon>Spermatophyta</taxon>
        <taxon>Magnoliopsida</taxon>
        <taxon>Liliopsida</taxon>
        <taxon>Poales</taxon>
        <taxon>Poaceae</taxon>
        <taxon>PACMAD clade</taxon>
        <taxon>Panicoideae</taxon>
        <taxon>Andropogonodae</taxon>
        <taxon>Paspaleae</taxon>
        <taxon>Paspalinae</taxon>
        <taxon>Paspalum</taxon>
    </lineage>
</organism>
<evidence type="ECO:0000256" key="2">
    <source>
        <dbReference type="SAM" id="Phobius"/>
    </source>
</evidence>
<feature type="domain" description="DUF4220" evidence="3">
    <location>
        <begin position="1"/>
        <end position="128"/>
    </location>
</feature>
<keyword evidence="2" id="KW-1133">Transmembrane helix</keyword>
<gene>
    <name evidence="4" type="ORF">U9M48_000853</name>
</gene>
<evidence type="ECO:0000313" key="5">
    <source>
        <dbReference type="Proteomes" id="UP001341281"/>
    </source>
</evidence>
<dbReference type="Pfam" id="PF13968">
    <property type="entry name" value="DUF4220"/>
    <property type="match status" value="1"/>
</dbReference>
<feature type="compositionally biased region" description="Low complexity" evidence="1">
    <location>
        <begin position="323"/>
        <end position="336"/>
    </location>
</feature>
<keyword evidence="2" id="KW-0472">Membrane</keyword>
<evidence type="ECO:0000313" key="4">
    <source>
        <dbReference type="EMBL" id="WVZ49497.1"/>
    </source>
</evidence>
<name>A0AAQ3PFM4_PASNO</name>
<keyword evidence="5" id="KW-1185">Reference proteome</keyword>
<feature type="non-terminal residue" evidence="4">
    <location>
        <position position="1"/>
    </location>
</feature>
<feature type="transmembrane region" description="Helical" evidence="2">
    <location>
        <begin position="58"/>
        <end position="82"/>
    </location>
</feature>
<evidence type="ECO:0000259" key="3">
    <source>
        <dbReference type="Pfam" id="PF13968"/>
    </source>
</evidence>
<reference evidence="4 5" key="1">
    <citation type="submission" date="2024-02" db="EMBL/GenBank/DDBJ databases">
        <title>High-quality chromosome-scale genome assembly of Pensacola bahiagrass (Paspalum notatum Flugge var. saurae).</title>
        <authorList>
            <person name="Vega J.M."/>
            <person name="Podio M."/>
            <person name="Orjuela J."/>
            <person name="Siena L.A."/>
            <person name="Pessino S.C."/>
            <person name="Combes M.C."/>
            <person name="Mariac C."/>
            <person name="Albertini E."/>
            <person name="Pupilli F."/>
            <person name="Ortiz J.P.A."/>
            <person name="Leblanc O."/>
        </authorList>
    </citation>
    <scope>NUCLEOTIDE SEQUENCE [LARGE SCALE GENOMIC DNA]</scope>
    <source>
        <strain evidence="4">R1</strain>
        <tissue evidence="4">Leaf</tissue>
    </source>
</reference>
<feature type="region of interest" description="Disordered" evidence="1">
    <location>
        <begin position="304"/>
        <end position="336"/>
    </location>
</feature>